<keyword evidence="2" id="KW-1185">Reference proteome</keyword>
<protein>
    <submittedName>
        <fullName evidence="3">Uncharacterized protein</fullName>
    </submittedName>
</protein>
<evidence type="ECO:0000313" key="2">
    <source>
        <dbReference type="Proteomes" id="UP000887577"/>
    </source>
</evidence>
<accession>A0A914Y1W4</accession>
<dbReference type="Proteomes" id="UP000887577">
    <property type="component" value="Unplaced"/>
</dbReference>
<dbReference type="WBParaSite" id="PSU_v2.g11802.t1">
    <property type="protein sequence ID" value="PSU_v2.g11802.t1"/>
    <property type="gene ID" value="PSU_v2.g11802"/>
</dbReference>
<name>A0A914Y1W4_9BILA</name>
<feature type="signal peptide" evidence="1">
    <location>
        <begin position="1"/>
        <end position="19"/>
    </location>
</feature>
<evidence type="ECO:0000313" key="3">
    <source>
        <dbReference type="WBParaSite" id="PSU_v2.g11802.t1"/>
    </source>
</evidence>
<reference evidence="3" key="1">
    <citation type="submission" date="2022-11" db="UniProtKB">
        <authorList>
            <consortium name="WormBaseParasite"/>
        </authorList>
    </citation>
    <scope>IDENTIFICATION</scope>
</reference>
<feature type="chain" id="PRO_5037506787" evidence="1">
    <location>
        <begin position="20"/>
        <end position="142"/>
    </location>
</feature>
<evidence type="ECO:0000256" key="1">
    <source>
        <dbReference type="SAM" id="SignalP"/>
    </source>
</evidence>
<sequence>MKLLSLLMFLGIWVAVSTAVNYACMGRDGEDNFCNGKYECKNQKCVLKERREKRTAIGTCTNDAECPFKHSCVFGYCSSHGTKNTFEHLKFAKSNRVHKKLAATKKIEKRSPLNWPHCVDDFECKTHERCFGGVCRADGSHN</sequence>
<dbReference type="AlphaFoldDB" id="A0A914Y1W4"/>
<organism evidence="2 3">
    <name type="scientific">Panagrolaimus superbus</name>
    <dbReference type="NCBI Taxonomy" id="310955"/>
    <lineage>
        <taxon>Eukaryota</taxon>
        <taxon>Metazoa</taxon>
        <taxon>Ecdysozoa</taxon>
        <taxon>Nematoda</taxon>
        <taxon>Chromadorea</taxon>
        <taxon>Rhabditida</taxon>
        <taxon>Tylenchina</taxon>
        <taxon>Panagrolaimomorpha</taxon>
        <taxon>Panagrolaimoidea</taxon>
        <taxon>Panagrolaimidae</taxon>
        <taxon>Panagrolaimus</taxon>
    </lineage>
</organism>
<keyword evidence="1" id="KW-0732">Signal</keyword>
<proteinExistence type="predicted"/>